<reference evidence="3" key="1">
    <citation type="submission" date="2014-03" db="EMBL/GenBank/DDBJ databases">
        <title>The whipworm genome and dual-species transcriptomics of an intimate host-pathogen interaction.</title>
        <authorList>
            <person name="Foth B.J."/>
            <person name="Tsai I.J."/>
            <person name="Reid A.J."/>
            <person name="Bancroft A.J."/>
            <person name="Nichol S."/>
            <person name="Tracey A."/>
            <person name="Holroyd N."/>
            <person name="Cotton J.A."/>
            <person name="Stanley E.J."/>
            <person name="Zarowiecki M."/>
            <person name="Liu J.Z."/>
            <person name="Huckvale T."/>
            <person name="Cooper P.J."/>
            <person name="Grencis R.K."/>
            <person name="Berriman M."/>
        </authorList>
    </citation>
    <scope>NUCLEOTIDE SEQUENCE [LARGE SCALE GENOMIC DNA]</scope>
    <source>
        <strain evidence="3">Edinburgh</strain>
    </source>
</reference>
<dbReference type="PANTHER" id="PTHR10024">
    <property type="entry name" value="SYNAPTOTAGMIN"/>
    <property type="match status" value="1"/>
</dbReference>
<evidence type="ECO:0000313" key="4">
    <source>
        <dbReference type="WBParaSite" id="TMUE_0000000700.1"/>
    </source>
</evidence>
<evidence type="ECO:0000313" key="3">
    <source>
        <dbReference type="Proteomes" id="UP000046395"/>
    </source>
</evidence>
<reference evidence="4 5" key="2">
    <citation type="submission" date="2019-12" db="UniProtKB">
        <authorList>
            <consortium name="WormBaseParasite"/>
        </authorList>
    </citation>
    <scope>IDENTIFICATION</scope>
</reference>
<organism evidence="3 4">
    <name type="scientific">Trichuris muris</name>
    <name type="common">Mouse whipworm</name>
    <dbReference type="NCBI Taxonomy" id="70415"/>
    <lineage>
        <taxon>Eukaryota</taxon>
        <taxon>Metazoa</taxon>
        <taxon>Ecdysozoa</taxon>
        <taxon>Nematoda</taxon>
        <taxon>Enoplea</taxon>
        <taxon>Dorylaimia</taxon>
        <taxon>Trichinellida</taxon>
        <taxon>Trichuridae</taxon>
        <taxon>Trichuris</taxon>
    </lineage>
</organism>
<dbReference type="PANTHER" id="PTHR10024:SF344">
    <property type="entry name" value="SYNAPTOTAGMIN-7"/>
    <property type="match status" value="1"/>
</dbReference>
<dbReference type="PROSITE" id="PS50004">
    <property type="entry name" value="C2"/>
    <property type="match status" value="1"/>
</dbReference>
<feature type="domain" description="C2" evidence="2">
    <location>
        <begin position="114"/>
        <end position="247"/>
    </location>
</feature>
<evidence type="ECO:0000313" key="5">
    <source>
        <dbReference type="WBParaSite" id="TMUE_1000004262.1"/>
    </source>
</evidence>
<dbReference type="Pfam" id="PF00168">
    <property type="entry name" value="C2"/>
    <property type="match status" value="1"/>
</dbReference>
<dbReference type="STRING" id="70415.A0A5S6Q0E1"/>
<feature type="compositionally biased region" description="Basic residues" evidence="1">
    <location>
        <begin position="19"/>
        <end position="29"/>
    </location>
</feature>
<sequence length="254" mass="29191">MEVTILRSVMSKEESNRKGSARHSARGLQRNCRRTTHSKYLIRRHEQAVVSPQSIKVRNHMTPTGRPYKYNGLAEQQSLCMRTLMSRLILSFADLSITHAPMPWKWSHAPTSSAPSEIKIALCYVPVCGRLRVDVLEARNLENRPFYPPFRTYVKLWMVQFGSCVATQRSSTEKQSDSPLYRKQFNFTLHANKVAVTQLVVAVCNGNATVVNDEIGHVILGKHRDSLERAHWEAAFKNTNETIEMWHRLNNVWC</sequence>
<proteinExistence type="predicted"/>
<dbReference type="InterPro" id="IPR000008">
    <property type="entry name" value="C2_dom"/>
</dbReference>
<accession>A0A5S6Q0E1</accession>
<evidence type="ECO:0000259" key="2">
    <source>
        <dbReference type="PROSITE" id="PS50004"/>
    </source>
</evidence>
<dbReference type="GO" id="GO:0098793">
    <property type="term" value="C:presynapse"/>
    <property type="evidence" value="ECO:0007669"/>
    <property type="project" value="GOC"/>
</dbReference>
<dbReference type="WBParaSite" id="TMUE_1000004262.1">
    <property type="protein sequence ID" value="TMUE_1000004262.1"/>
    <property type="gene ID" value="WBGene00289678"/>
</dbReference>
<dbReference type="GO" id="GO:0005509">
    <property type="term" value="F:calcium ion binding"/>
    <property type="evidence" value="ECO:0007669"/>
    <property type="project" value="TreeGrafter"/>
</dbReference>
<dbReference type="AlphaFoldDB" id="A0A5S6Q0E1"/>
<dbReference type="WBParaSite" id="TMUE_0000000700.1">
    <property type="protein sequence ID" value="TMUE_0000000700.1"/>
    <property type="gene ID" value="WBGene00296625"/>
</dbReference>
<dbReference type="GO" id="GO:0070382">
    <property type="term" value="C:exocytic vesicle"/>
    <property type="evidence" value="ECO:0007669"/>
    <property type="project" value="TreeGrafter"/>
</dbReference>
<keyword evidence="3" id="KW-1185">Reference proteome</keyword>
<dbReference type="SUPFAM" id="SSF49562">
    <property type="entry name" value="C2 domain (Calcium/lipid-binding domain, CaLB)"/>
    <property type="match status" value="1"/>
</dbReference>
<dbReference type="SMART" id="SM00239">
    <property type="entry name" value="C2"/>
    <property type="match status" value="1"/>
</dbReference>
<name>A0A5S6Q0E1_TRIMR</name>
<evidence type="ECO:0000256" key="1">
    <source>
        <dbReference type="SAM" id="MobiDB-lite"/>
    </source>
</evidence>
<dbReference type="GO" id="GO:0005544">
    <property type="term" value="F:calcium-dependent phospholipid binding"/>
    <property type="evidence" value="ECO:0007669"/>
    <property type="project" value="TreeGrafter"/>
</dbReference>
<dbReference type="GO" id="GO:0005886">
    <property type="term" value="C:plasma membrane"/>
    <property type="evidence" value="ECO:0007669"/>
    <property type="project" value="TreeGrafter"/>
</dbReference>
<feature type="region of interest" description="Disordered" evidence="1">
    <location>
        <begin position="7"/>
        <end position="29"/>
    </location>
</feature>
<dbReference type="GO" id="GO:0000149">
    <property type="term" value="F:SNARE binding"/>
    <property type="evidence" value="ECO:0007669"/>
    <property type="project" value="TreeGrafter"/>
</dbReference>
<dbReference type="GO" id="GO:0030424">
    <property type="term" value="C:axon"/>
    <property type="evidence" value="ECO:0007669"/>
    <property type="project" value="TreeGrafter"/>
</dbReference>
<dbReference type="GO" id="GO:0030276">
    <property type="term" value="F:clathrin binding"/>
    <property type="evidence" value="ECO:0007669"/>
    <property type="project" value="TreeGrafter"/>
</dbReference>
<dbReference type="Gene3D" id="2.60.40.150">
    <property type="entry name" value="C2 domain"/>
    <property type="match status" value="1"/>
</dbReference>
<dbReference type="InterPro" id="IPR035892">
    <property type="entry name" value="C2_domain_sf"/>
</dbReference>
<dbReference type="Proteomes" id="UP000046395">
    <property type="component" value="Unassembled WGS sequence"/>
</dbReference>
<dbReference type="GO" id="GO:0048791">
    <property type="term" value="P:calcium ion-regulated exocytosis of neurotransmitter"/>
    <property type="evidence" value="ECO:0007669"/>
    <property type="project" value="TreeGrafter"/>
</dbReference>
<dbReference type="GO" id="GO:0001786">
    <property type="term" value="F:phosphatidylserine binding"/>
    <property type="evidence" value="ECO:0007669"/>
    <property type="project" value="TreeGrafter"/>
</dbReference>
<protein>
    <submittedName>
        <fullName evidence="4 5">C2 domain-containing protein</fullName>
    </submittedName>
</protein>
<dbReference type="GO" id="GO:0006906">
    <property type="term" value="P:vesicle fusion"/>
    <property type="evidence" value="ECO:0007669"/>
    <property type="project" value="TreeGrafter"/>
</dbReference>